<evidence type="ECO:0000256" key="2">
    <source>
        <dbReference type="ARBA" id="ARBA00022729"/>
    </source>
</evidence>
<dbReference type="GO" id="GO:0016042">
    <property type="term" value="P:lipid catabolic process"/>
    <property type="evidence" value="ECO:0007669"/>
    <property type="project" value="UniProtKB-KW"/>
</dbReference>
<gene>
    <name evidence="11" type="ORF">Zmor_010142</name>
</gene>
<dbReference type="SUPFAM" id="SSF53474">
    <property type="entry name" value="alpha/beta-Hydrolases"/>
    <property type="match status" value="1"/>
</dbReference>
<protein>
    <recommendedName>
        <fullName evidence="7">Lipase</fullName>
    </recommendedName>
</protein>
<evidence type="ECO:0000256" key="4">
    <source>
        <dbReference type="ARBA" id="ARBA00022963"/>
    </source>
</evidence>
<evidence type="ECO:0000256" key="9">
    <source>
        <dbReference type="SAM" id="SignalP"/>
    </source>
</evidence>
<comment type="caution">
    <text evidence="11">The sequence shown here is derived from an EMBL/GenBank/DDBJ whole genome shotgun (WGS) entry which is preliminary data.</text>
</comment>
<dbReference type="FunFam" id="3.40.50.1820:FF:000021">
    <property type="entry name" value="Lipase"/>
    <property type="match status" value="1"/>
</dbReference>
<keyword evidence="2 9" id="KW-0732">Signal</keyword>
<dbReference type="PIRSF" id="PIRSF000862">
    <property type="entry name" value="Steryl_ester_lip"/>
    <property type="match status" value="1"/>
</dbReference>
<comment type="similarity">
    <text evidence="1 7">Belongs to the AB hydrolase superfamily. Lipase family.</text>
</comment>
<feature type="active site" description="Nucleophile" evidence="8">
    <location>
        <position position="177"/>
    </location>
</feature>
<keyword evidence="12" id="KW-1185">Reference proteome</keyword>
<dbReference type="Pfam" id="PF04083">
    <property type="entry name" value="Abhydro_lipase"/>
    <property type="match status" value="1"/>
</dbReference>
<feature type="chain" id="PRO_5041267163" description="Lipase" evidence="9">
    <location>
        <begin position="16"/>
        <end position="406"/>
    </location>
</feature>
<dbReference type="Gene3D" id="3.40.50.1820">
    <property type="entry name" value="alpha/beta hydrolase"/>
    <property type="match status" value="1"/>
</dbReference>
<feature type="active site" description="Charge relay system" evidence="8">
    <location>
        <position position="382"/>
    </location>
</feature>
<feature type="signal peptide" evidence="9">
    <location>
        <begin position="1"/>
        <end position="15"/>
    </location>
</feature>
<evidence type="ECO:0000256" key="1">
    <source>
        <dbReference type="ARBA" id="ARBA00010701"/>
    </source>
</evidence>
<name>A0AA38MJJ9_9CUCU</name>
<evidence type="ECO:0000259" key="10">
    <source>
        <dbReference type="Pfam" id="PF04083"/>
    </source>
</evidence>
<keyword evidence="3 7" id="KW-0378">Hydrolase</keyword>
<dbReference type="AlphaFoldDB" id="A0AA38MJJ9"/>
<dbReference type="InterPro" id="IPR006693">
    <property type="entry name" value="AB_hydrolase_lipase"/>
</dbReference>
<organism evidence="11 12">
    <name type="scientific">Zophobas morio</name>
    <dbReference type="NCBI Taxonomy" id="2755281"/>
    <lineage>
        <taxon>Eukaryota</taxon>
        <taxon>Metazoa</taxon>
        <taxon>Ecdysozoa</taxon>
        <taxon>Arthropoda</taxon>
        <taxon>Hexapoda</taxon>
        <taxon>Insecta</taxon>
        <taxon>Pterygota</taxon>
        <taxon>Neoptera</taxon>
        <taxon>Endopterygota</taxon>
        <taxon>Coleoptera</taxon>
        <taxon>Polyphaga</taxon>
        <taxon>Cucujiformia</taxon>
        <taxon>Tenebrionidae</taxon>
        <taxon>Zophobas</taxon>
    </lineage>
</organism>
<keyword evidence="5" id="KW-0443">Lipid metabolism</keyword>
<dbReference type="InterPro" id="IPR025483">
    <property type="entry name" value="Lipase_euk"/>
</dbReference>
<dbReference type="PANTHER" id="PTHR11005">
    <property type="entry name" value="LYSOSOMAL ACID LIPASE-RELATED"/>
    <property type="match status" value="1"/>
</dbReference>
<sequence length="406" mass="45824">MLVLLALCLVGFAQPSPLPSKHLKPDRIQATSDNEDTWLSVPEIITKYGYPCEEYHITTPDNYILTLHRIPHGKNSKVTPSEVAYLQHGILSSSADWIISGPSKGLAYVLADEGYDVWMGNARGNKLSRNHTYLNPNTSDEFWDFSWHEIGYYDLPAMIDFVLEKTNKDSLFHIGHSQGTTTFYVMMSMRPDYNAKVKAHFSLAPIGFMNHMTSPLMHIIAFWQKPMGLLLNLIGIREFLPSNDFMSLGGNILCGDDSLTQVLCTNALFAICGFSPKEMNGTLLPIMSGHTPAGASTKQFLHYAQEINSGHFRRYDYGMVGNLQKYGSIWAPDYDLKKITAPVYIHYSNNDWLSGKTDVDRLYSGLANVQGKFLVAEDSFNHLDYVFGIRARELVYNKVISLMKRH</sequence>
<evidence type="ECO:0000256" key="5">
    <source>
        <dbReference type="ARBA" id="ARBA00023098"/>
    </source>
</evidence>
<dbReference type="InterPro" id="IPR029058">
    <property type="entry name" value="AB_hydrolase_fold"/>
</dbReference>
<keyword evidence="4 7" id="KW-0442">Lipid degradation</keyword>
<dbReference type="EMBL" id="JALNTZ010000003">
    <property type="protein sequence ID" value="KAJ3658403.1"/>
    <property type="molecule type" value="Genomic_DNA"/>
</dbReference>
<evidence type="ECO:0000256" key="8">
    <source>
        <dbReference type="PIRSR" id="PIRSR000862-1"/>
    </source>
</evidence>
<dbReference type="GO" id="GO:0016788">
    <property type="term" value="F:hydrolase activity, acting on ester bonds"/>
    <property type="evidence" value="ECO:0007669"/>
    <property type="project" value="InterPro"/>
</dbReference>
<keyword evidence="6" id="KW-0325">Glycoprotein</keyword>
<proteinExistence type="inferred from homology"/>
<accession>A0AA38MJJ9</accession>
<evidence type="ECO:0000256" key="3">
    <source>
        <dbReference type="ARBA" id="ARBA00022801"/>
    </source>
</evidence>
<evidence type="ECO:0000313" key="11">
    <source>
        <dbReference type="EMBL" id="KAJ3658403.1"/>
    </source>
</evidence>
<evidence type="ECO:0000256" key="6">
    <source>
        <dbReference type="ARBA" id="ARBA00023180"/>
    </source>
</evidence>
<feature type="domain" description="Partial AB-hydrolase lipase" evidence="10">
    <location>
        <begin position="41"/>
        <end position="100"/>
    </location>
</feature>
<evidence type="ECO:0000313" key="12">
    <source>
        <dbReference type="Proteomes" id="UP001168821"/>
    </source>
</evidence>
<evidence type="ECO:0000256" key="7">
    <source>
        <dbReference type="PIRNR" id="PIRNR000862"/>
    </source>
</evidence>
<reference evidence="11" key="1">
    <citation type="journal article" date="2023" name="G3 (Bethesda)">
        <title>Whole genome assemblies of Zophobas morio and Tenebrio molitor.</title>
        <authorList>
            <person name="Kaur S."/>
            <person name="Stinson S.A."/>
            <person name="diCenzo G.C."/>
        </authorList>
    </citation>
    <scope>NUCLEOTIDE SEQUENCE</scope>
    <source>
        <strain evidence="11">QUZm001</strain>
    </source>
</reference>
<feature type="active site" description="Charge relay system" evidence="8">
    <location>
        <position position="351"/>
    </location>
</feature>
<dbReference type="Proteomes" id="UP001168821">
    <property type="component" value="Unassembled WGS sequence"/>
</dbReference>